<organism evidence="9 10">
    <name type="scientific">Altererythrobacter rubellus</name>
    <dbReference type="NCBI Taxonomy" id="2173831"/>
    <lineage>
        <taxon>Bacteria</taxon>
        <taxon>Pseudomonadati</taxon>
        <taxon>Pseudomonadota</taxon>
        <taxon>Alphaproteobacteria</taxon>
        <taxon>Sphingomonadales</taxon>
        <taxon>Erythrobacteraceae</taxon>
        <taxon>Altererythrobacter</taxon>
    </lineage>
</organism>
<dbReference type="Pfam" id="PF13620">
    <property type="entry name" value="CarboxypepD_reg"/>
    <property type="match status" value="1"/>
</dbReference>
<dbReference type="SUPFAM" id="SSF56935">
    <property type="entry name" value="Porins"/>
    <property type="match status" value="1"/>
</dbReference>
<dbReference type="AlphaFoldDB" id="A0A9Y2F5X4"/>
<reference evidence="9 10" key="1">
    <citation type="submission" date="2023-06" db="EMBL/GenBank/DDBJ databases">
        <title>Altererythrobacter rubellus NBRC 112769 genome.</title>
        <authorList>
            <person name="Zhang K."/>
        </authorList>
    </citation>
    <scope>NUCLEOTIDE SEQUENCE [LARGE SCALE GENOMIC DNA]</scope>
    <source>
        <strain evidence="9 10">NBRC 112769</strain>
    </source>
</reference>
<evidence type="ECO:0000256" key="5">
    <source>
        <dbReference type="ARBA" id="ARBA00023136"/>
    </source>
</evidence>
<feature type="domain" description="TonB-dependent transporter Oar-like beta-barrel" evidence="8">
    <location>
        <begin position="249"/>
        <end position="311"/>
    </location>
</feature>
<dbReference type="KEGG" id="arue:QQX03_04505"/>
<dbReference type="PANTHER" id="PTHR30069:SF46">
    <property type="entry name" value="OAR PROTEIN"/>
    <property type="match status" value="1"/>
</dbReference>
<dbReference type="PANTHER" id="PTHR30069">
    <property type="entry name" value="TONB-DEPENDENT OUTER MEMBRANE RECEPTOR"/>
    <property type="match status" value="1"/>
</dbReference>
<dbReference type="InterPro" id="IPR057601">
    <property type="entry name" value="Oar-like_b-barrel"/>
</dbReference>
<keyword evidence="7" id="KW-0732">Signal</keyword>
<gene>
    <name evidence="9" type="ORF">QQX03_04505</name>
</gene>
<feature type="signal peptide" evidence="7">
    <location>
        <begin position="1"/>
        <end position="26"/>
    </location>
</feature>
<evidence type="ECO:0000256" key="2">
    <source>
        <dbReference type="ARBA" id="ARBA00022448"/>
    </source>
</evidence>
<feature type="chain" id="PRO_5040725624" evidence="7">
    <location>
        <begin position="27"/>
        <end position="1149"/>
    </location>
</feature>
<keyword evidence="6" id="KW-0998">Cell outer membrane</keyword>
<keyword evidence="10" id="KW-1185">Reference proteome</keyword>
<evidence type="ECO:0000256" key="6">
    <source>
        <dbReference type="ARBA" id="ARBA00023237"/>
    </source>
</evidence>
<keyword evidence="2" id="KW-0813">Transport</keyword>
<protein>
    <submittedName>
        <fullName evidence="9">TonB-dependent receptor</fullName>
    </submittedName>
</protein>
<keyword evidence="9" id="KW-0675">Receptor</keyword>
<dbReference type="GO" id="GO:0015344">
    <property type="term" value="F:siderophore uptake transmembrane transporter activity"/>
    <property type="evidence" value="ECO:0007669"/>
    <property type="project" value="TreeGrafter"/>
</dbReference>
<accession>A0A9Y2F5X4</accession>
<dbReference type="Pfam" id="PF25183">
    <property type="entry name" value="OMP_b-brl_4"/>
    <property type="match status" value="2"/>
</dbReference>
<dbReference type="InterPro" id="IPR036942">
    <property type="entry name" value="Beta-barrel_TonB_sf"/>
</dbReference>
<dbReference type="InterPro" id="IPR008969">
    <property type="entry name" value="CarboxyPept-like_regulatory"/>
</dbReference>
<dbReference type="EMBL" id="CP127221">
    <property type="protein sequence ID" value="WIW96370.1"/>
    <property type="molecule type" value="Genomic_DNA"/>
</dbReference>
<evidence type="ECO:0000313" key="10">
    <source>
        <dbReference type="Proteomes" id="UP001231445"/>
    </source>
</evidence>
<comment type="subcellular location">
    <subcellularLocation>
        <location evidence="1">Cell outer membrane</location>
        <topology evidence="1">Multi-pass membrane protein</topology>
    </subcellularLocation>
</comment>
<sequence length="1149" mass="122553">MKLKYLLAASVVSLSAAATIATPAAAQTITSGVEGQVADETGAAIPGATITVTDTRTGQTRTLTAGSDGNFRVGSLVPGGPYTVTATAPGYEGQTVENQFINLSGNTSYSFNLTSTAAGASDNVIIVTGARAGAVQLAVGPGVAFDTATLEAFPSLTRDVRDIIRIDPRVSLEQNNDVDRISCLGGNDRTNTFTVDGIVQSDVFGLNGTPFAARNSLPLPYDVIDQISVEFAPFDVEYSDFTGCLINVVTESGGNEFSGSAFFTYFDGGLFANSIDGRPLTANEEKRWGATINGPIIKDRVFFAFGYEEADLAGGNNFGPAGGGFTNEADFVSQAQFDEFARIARDVYGQDVGGYPRSLAEGNVRYFGRLDAIITDDHRLEATYQRLEETNIESDFGGSNLTGLNSFEDEGTISDYYSVRLYSDWSDSISTELRVSRAEVGDVQGPVGFGEAQSDNPTPRLVVGVMPDGTAVSGGGVTDNNGILSTGPGIFRSANQLDTKIDQARFQLNYDADNGHFLKFGAELSDLEVFNLFAINATGSLYFQNFADFEAGLLSPGTELFPNADEVANGEALGGDINAGIDGDINNAAARFSRQIYSFYAQDEWQATDQLTVNAGMRVQIYDGDAPAANPNFLDRFGFTNANSFAKIDPVWLPRLSATYEFDNEGFFSNSRVTGGVGVFSGGDPVVYFSNAFSNNGFSSALGTTRFDCGAGDIAVDPVTGQYDVVTGGGFTGFPQCAIDGGAADAAAGRADVQSTNPNFKVPTVTRASLAFQTDIGAETGFFSNWNLQLDYIYSRYNNALNFVDLSQTPDIRQGLNGFTVDGRPIYAAIDTTVAGCDAVLQGDGGTPPVYTNVSAACFNTGRDDEIQLTNDGSSESHSISAVLRKRFESGLFTDGGSTNVTFGYAFTDSNNARNNQSSTATSSFDVTAAFDRQDPAVSTATTETRHNFTAAVNFKEQFIDGYDTSIGFFFRAREGRPYSLTFDGGGVFADSSSGNDNALLYVPSGVSDPNVSPLSDPDAVQAVVDYVNASGCKFTPGATIKRNTCRNDWHVDMDLRFSQELPFLGSLTGIKEDRIELFADVANFLNLLDSGWNILKSRGGFDGLVSVADADVDDEGRYIIDDFNPDDQNFIAINPSAWRIQVGVRYEF</sequence>
<feature type="domain" description="TonB-dependent transporter Oar-like beta-barrel" evidence="8">
    <location>
        <begin position="365"/>
        <end position="1087"/>
    </location>
</feature>
<evidence type="ECO:0000259" key="8">
    <source>
        <dbReference type="Pfam" id="PF25183"/>
    </source>
</evidence>
<dbReference type="RefSeq" id="WP_285976676.1">
    <property type="nucleotide sequence ID" value="NZ_CP127221.1"/>
</dbReference>
<dbReference type="Gene3D" id="2.40.170.20">
    <property type="entry name" value="TonB-dependent receptor, beta-barrel domain"/>
    <property type="match status" value="1"/>
</dbReference>
<dbReference type="Proteomes" id="UP001231445">
    <property type="component" value="Chromosome"/>
</dbReference>
<dbReference type="InterPro" id="IPR039426">
    <property type="entry name" value="TonB-dep_rcpt-like"/>
</dbReference>
<dbReference type="SUPFAM" id="SSF49464">
    <property type="entry name" value="Carboxypeptidase regulatory domain-like"/>
    <property type="match status" value="1"/>
</dbReference>
<evidence type="ECO:0000256" key="7">
    <source>
        <dbReference type="SAM" id="SignalP"/>
    </source>
</evidence>
<keyword evidence="5" id="KW-0472">Membrane</keyword>
<evidence type="ECO:0000256" key="1">
    <source>
        <dbReference type="ARBA" id="ARBA00004571"/>
    </source>
</evidence>
<dbReference type="GO" id="GO:0044718">
    <property type="term" value="P:siderophore transmembrane transport"/>
    <property type="evidence" value="ECO:0007669"/>
    <property type="project" value="TreeGrafter"/>
</dbReference>
<keyword evidence="3" id="KW-1134">Transmembrane beta strand</keyword>
<keyword evidence="4" id="KW-0812">Transmembrane</keyword>
<dbReference type="Gene3D" id="2.60.40.1120">
    <property type="entry name" value="Carboxypeptidase-like, regulatory domain"/>
    <property type="match status" value="1"/>
</dbReference>
<evidence type="ECO:0000256" key="3">
    <source>
        <dbReference type="ARBA" id="ARBA00022452"/>
    </source>
</evidence>
<evidence type="ECO:0000256" key="4">
    <source>
        <dbReference type="ARBA" id="ARBA00022692"/>
    </source>
</evidence>
<dbReference type="GO" id="GO:0009279">
    <property type="term" value="C:cell outer membrane"/>
    <property type="evidence" value="ECO:0007669"/>
    <property type="project" value="UniProtKB-SubCell"/>
</dbReference>
<proteinExistence type="predicted"/>
<evidence type="ECO:0000313" key="9">
    <source>
        <dbReference type="EMBL" id="WIW96370.1"/>
    </source>
</evidence>
<name>A0A9Y2F5X4_9SPHN</name>